<feature type="region of interest" description="Disordered" evidence="1">
    <location>
        <begin position="16"/>
        <end position="74"/>
    </location>
</feature>
<feature type="transmembrane region" description="Helical" evidence="2">
    <location>
        <begin position="93"/>
        <end position="111"/>
    </location>
</feature>
<gene>
    <name evidence="3" type="ORF">WJX75_000899</name>
</gene>
<keyword evidence="2" id="KW-0472">Membrane</keyword>
<feature type="compositionally biased region" description="Basic residues" evidence="1">
    <location>
        <begin position="200"/>
        <end position="217"/>
    </location>
</feature>
<evidence type="ECO:0000256" key="2">
    <source>
        <dbReference type="SAM" id="Phobius"/>
    </source>
</evidence>
<keyword evidence="4" id="KW-1185">Reference proteome</keyword>
<sequence>MASELSKLIEDQLQKVDEENQLPSPSEKQRLLSSSLRIKTSPGKKSSKGSPGIVKLSKEQPSPPSLTGTSVPVPSGHSWVTDGQGFQWTKWRIGVAVFIVAAIVIALFVAFSHPSSKIHHTDMAGFSQGNVTMAEPLVSGSPVGSDLGEHQKTKSMQHPIVEEHAQAAVEHSLLRSPEPDTLLAAPAAPDQGGTAETGHHNHAHKQHPGQHHPHAHPGQHPAHALPPHDLAPGPSLAVSALPPSTVPAMAPEVLASWYGAGAPSAGGPAAEAPGGAAMPVEAWMGLTAGIHRAVPGVAGNPLDLQQPVPVQDAVLAGANEAFDKLHGGGQQMEQQQEDVEGIASVAGLAAEDDSEEWVGEDDIGREDTEVAGGVTGQDSLIDYTAG</sequence>
<evidence type="ECO:0000256" key="1">
    <source>
        <dbReference type="SAM" id="MobiDB-lite"/>
    </source>
</evidence>
<protein>
    <submittedName>
        <fullName evidence="3">Uncharacterized protein</fullName>
    </submittedName>
</protein>
<reference evidence="3 4" key="1">
    <citation type="journal article" date="2024" name="Nat. Commun.">
        <title>Phylogenomics reveals the evolutionary origins of lichenization in chlorophyte algae.</title>
        <authorList>
            <person name="Puginier C."/>
            <person name="Libourel C."/>
            <person name="Otte J."/>
            <person name="Skaloud P."/>
            <person name="Haon M."/>
            <person name="Grisel S."/>
            <person name="Petersen M."/>
            <person name="Berrin J.G."/>
            <person name="Delaux P.M."/>
            <person name="Dal Grande F."/>
            <person name="Keller J."/>
        </authorList>
    </citation>
    <scope>NUCLEOTIDE SEQUENCE [LARGE SCALE GENOMIC DNA]</scope>
    <source>
        <strain evidence="3 4">SAG 216-7</strain>
    </source>
</reference>
<comment type="caution">
    <text evidence="3">The sequence shown here is derived from an EMBL/GenBank/DDBJ whole genome shotgun (WGS) entry which is preliminary data.</text>
</comment>
<feature type="compositionally biased region" description="Low complexity" evidence="1">
    <location>
        <begin position="41"/>
        <end position="52"/>
    </location>
</feature>
<feature type="compositionally biased region" description="Polar residues" evidence="1">
    <location>
        <begin position="21"/>
        <end position="38"/>
    </location>
</feature>
<keyword evidence="2" id="KW-1133">Transmembrane helix</keyword>
<feature type="compositionally biased region" description="Low complexity" evidence="1">
    <location>
        <begin position="218"/>
        <end position="234"/>
    </location>
</feature>
<organism evidence="3 4">
    <name type="scientific">Coccomyxa subellipsoidea</name>
    <dbReference type="NCBI Taxonomy" id="248742"/>
    <lineage>
        <taxon>Eukaryota</taxon>
        <taxon>Viridiplantae</taxon>
        <taxon>Chlorophyta</taxon>
        <taxon>core chlorophytes</taxon>
        <taxon>Trebouxiophyceae</taxon>
        <taxon>Trebouxiophyceae incertae sedis</taxon>
        <taxon>Coccomyxaceae</taxon>
        <taxon>Coccomyxa</taxon>
    </lineage>
</organism>
<keyword evidence="2" id="KW-0812">Transmembrane</keyword>
<name>A0ABR2YTV6_9CHLO</name>
<dbReference type="EMBL" id="JALJOT010000005">
    <property type="protein sequence ID" value="KAK9914815.1"/>
    <property type="molecule type" value="Genomic_DNA"/>
</dbReference>
<feature type="region of interest" description="Disordered" evidence="1">
    <location>
        <begin position="181"/>
        <end position="238"/>
    </location>
</feature>
<proteinExistence type="predicted"/>
<dbReference type="Proteomes" id="UP001491310">
    <property type="component" value="Unassembled WGS sequence"/>
</dbReference>
<accession>A0ABR2YTV6</accession>
<feature type="region of interest" description="Disordered" evidence="1">
    <location>
        <begin position="349"/>
        <end position="386"/>
    </location>
</feature>
<evidence type="ECO:0000313" key="4">
    <source>
        <dbReference type="Proteomes" id="UP001491310"/>
    </source>
</evidence>
<feature type="compositionally biased region" description="Acidic residues" evidence="1">
    <location>
        <begin position="350"/>
        <end position="364"/>
    </location>
</feature>
<evidence type="ECO:0000313" key="3">
    <source>
        <dbReference type="EMBL" id="KAK9914815.1"/>
    </source>
</evidence>